<sequence length="507" mass="57051">MADELCFSSTCKLNNSFIPTFFFYDLSFLCSFIVSHPLYFSYFIFFSPYLFKFIFLISPLFLTTSLLLILSVIATTFPQSKLGFIQTMVDKLRSKLNDVDEDEEFRDFEDFEIYKIVFHDPPLMTVGDGEEKHVSMTENAVAVRVTVTKSEEERSLERLFEELDRFDDSTAAIEEAAGELRKSELAAALISGEDQKTDENSFSVKLNPWRLDSSSSFGSCGSTEIEMKENESRSCIEEVVGELQKLEPVKVSSSGEDKKTVQNSFSAKSNSTAAIEMKNNGTGSQVREALQKFESVKVSSSGKDQKTVQNSFSAESNSTTASHVREVVRKLEQAPAPAMSTSGEDQKSVKNSFCQKSNSWRLDSSTSFGSYGSMRKDKEWKRTLACKLFEERNNSSGGEEGMDSLWEAYEDDNSSRKSKNRKDSMNNQKKTMIKSKKKSEFKYFDDGEEDDEDEFMSNGQLCCLKALKLSTGKMNLGMGKPNLVKISKAIKGFGWLHHVGSKHGKKN</sequence>
<reference evidence="1 2" key="2">
    <citation type="journal article" date="2022" name="Mol. Ecol. Resour.">
        <title>The genomes of chicory, endive, great burdock and yacon provide insights into Asteraceae paleo-polyploidization history and plant inulin production.</title>
        <authorList>
            <person name="Fan W."/>
            <person name="Wang S."/>
            <person name="Wang H."/>
            <person name="Wang A."/>
            <person name="Jiang F."/>
            <person name="Liu H."/>
            <person name="Zhao H."/>
            <person name="Xu D."/>
            <person name="Zhang Y."/>
        </authorList>
    </citation>
    <scope>NUCLEOTIDE SEQUENCE [LARGE SCALE GENOMIC DNA]</scope>
    <source>
        <strain evidence="2">cv. Yunnan</strain>
        <tissue evidence="1">Leaves</tissue>
    </source>
</reference>
<evidence type="ECO:0000313" key="2">
    <source>
        <dbReference type="Proteomes" id="UP001056120"/>
    </source>
</evidence>
<dbReference type="Proteomes" id="UP001056120">
    <property type="component" value="Linkage Group LG08"/>
</dbReference>
<organism evidence="1 2">
    <name type="scientific">Smallanthus sonchifolius</name>
    <dbReference type="NCBI Taxonomy" id="185202"/>
    <lineage>
        <taxon>Eukaryota</taxon>
        <taxon>Viridiplantae</taxon>
        <taxon>Streptophyta</taxon>
        <taxon>Embryophyta</taxon>
        <taxon>Tracheophyta</taxon>
        <taxon>Spermatophyta</taxon>
        <taxon>Magnoliopsida</taxon>
        <taxon>eudicotyledons</taxon>
        <taxon>Gunneridae</taxon>
        <taxon>Pentapetalae</taxon>
        <taxon>asterids</taxon>
        <taxon>campanulids</taxon>
        <taxon>Asterales</taxon>
        <taxon>Asteraceae</taxon>
        <taxon>Asteroideae</taxon>
        <taxon>Heliantheae alliance</taxon>
        <taxon>Millerieae</taxon>
        <taxon>Smallanthus</taxon>
    </lineage>
</organism>
<protein>
    <submittedName>
        <fullName evidence="1">Uncharacterized protein</fullName>
    </submittedName>
</protein>
<accession>A0ACB9IF48</accession>
<evidence type="ECO:0000313" key="1">
    <source>
        <dbReference type="EMBL" id="KAI3806163.1"/>
    </source>
</evidence>
<dbReference type="EMBL" id="CM042025">
    <property type="protein sequence ID" value="KAI3806163.1"/>
    <property type="molecule type" value="Genomic_DNA"/>
</dbReference>
<proteinExistence type="predicted"/>
<keyword evidence="2" id="KW-1185">Reference proteome</keyword>
<name>A0ACB9IF48_9ASTR</name>
<reference evidence="2" key="1">
    <citation type="journal article" date="2022" name="Mol. Ecol. Resour.">
        <title>The genomes of chicory, endive, great burdock and yacon provide insights into Asteraceae palaeo-polyploidization history and plant inulin production.</title>
        <authorList>
            <person name="Fan W."/>
            <person name="Wang S."/>
            <person name="Wang H."/>
            <person name="Wang A."/>
            <person name="Jiang F."/>
            <person name="Liu H."/>
            <person name="Zhao H."/>
            <person name="Xu D."/>
            <person name="Zhang Y."/>
        </authorList>
    </citation>
    <scope>NUCLEOTIDE SEQUENCE [LARGE SCALE GENOMIC DNA]</scope>
    <source>
        <strain evidence="2">cv. Yunnan</strain>
    </source>
</reference>
<comment type="caution">
    <text evidence="1">The sequence shown here is derived from an EMBL/GenBank/DDBJ whole genome shotgun (WGS) entry which is preliminary data.</text>
</comment>
<gene>
    <name evidence="1" type="ORF">L1987_22057</name>
</gene>